<reference evidence="1 2" key="1">
    <citation type="submission" date="2007-01" db="EMBL/GenBank/DDBJ databases">
        <authorList>
            <person name="Haygood M."/>
            <person name="Podell S."/>
            <person name="Anderson C."/>
            <person name="Hopkinson B."/>
            <person name="Roe K."/>
            <person name="Barbeau K."/>
            <person name="Gaasterland T."/>
            <person name="Ferriera S."/>
            <person name="Johnson J."/>
            <person name="Kravitz S."/>
            <person name="Beeson K."/>
            <person name="Sutton G."/>
            <person name="Rogers Y.-H."/>
            <person name="Friedman R."/>
            <person name="Frazier M."/>
            <person name="Venter J.C."/>
        </authorList>
    </citation>
    <scope>NUCLEOTIDE SEQUENCE [LARGE SCALE GENOMIC DNA]</scope>
    <source>
        <strain evidence="1 2">ATCC 23134</strain>
    </source>
</reference>
<comment type="caution">
    <text evidence="1">The sequence shown here is derived from an EMBL/GenBank/DDBJ whole genome shotgun (WGS) entry which is preliminary data.</text>
</comment>
<name>A1ZU79_MICM2</name>
<dbReference type="AlphaFoldDB" id="A1ZU79"/>
<accession>A1ZU79</accession>
<evidence type="ECO:0000313" key="1">
    <source>
        <dbReference type="EMBL" id="EAY26050.1"/>
    </source>
</evidence>
<proteinExistence type="predicted"/>
<dbReference type="RefSeq" id="WP_002701637.1">
    <property type="nucleotide sequence ID" value="NZ_AAWS01000039.1"/>
</dbReference>
<protein>
    <submittedName>
        <fullName evidence="1">Uncharacterized protein</fullName>
    </submittedName>
</protein>
<dbReference type="Proteomes" id="UP000004095">
    <property type="component" value="Unassembled WGS sequence"/>
</dbReference>
<gene>
    <name evidence="1" type="ORF">M23134_06399</name>
</gene>
<sequence>MKNFTLSIFRRSIPYIKELRQLSGGVTSSLLMQQLDYYFSYHPKGFYKFMCPSRHAHYRNGDSWTEELGFSVREFRSAWQKIGVTYNSKSEFQQFKGDTFQGKFYCAYIDRKDHNKTYYFRNHKLLDERLFELAKTNSNFSQTTGSNQAQDDMLCGADDKNAFGAHDDMLHGVNNKLLCGVDNISSCAQGGMLQNVTSADNNLSSHEVTKAHITIGTIDNTYITSEKTKEKKEKFPSPSSSLNFYENEKKEECVSEQIKVSSIQATKSPSKVAKKVSQNTEMNREEFGQQVKILVTDLIREFEHIDIQWERERIEKILFERYFNDGLTPDYMAEQLKNYLLYIDFSGSFKFGTAENFIYQGLRSDYTKKLHSVQKQNNKRVANKNEQVIVAKTIQRNVPESDEDRYQKQYYENMKQQNLANK</sequence>
<dbReference type="eggNOG" id="ENOG50334FJ">
    <property type="taxonomic scope" value="Bacteria"/>
</dbReference>
<organism evidence="1 2">
    <name type="scientific">Microscilla marina ATCC 23134</name>
    <dbReference type="NCBI Taxonomy" id="313606"/>
    <lineage>
        <taxon>Bacteria</taxon>
        <taxon>Pseudomonadati</taxon>
        <taxon>Bacteroidota</taxon>
        <taxon>Cytophagia</taxon>
        <taxon>Cytophagales</taxon>
        <taxon>Microscillaceae</taxon>
        <taxon>Microscilla</taxon>
    </lineage>
</organism>
<keyword evidence="2" id="KW-1185">Reference proteome</keyword>
<dbReference type="EMBL" id="AAWS01000039">
    <property type="protein sequence ID" value="EAY26050.1"/>
    <property type="molecule type" value="Genomic_DNA"/>
</dbReference>
<dbReference type="OrthoDB" id="1729677at2"/>
<evidence type="ECO:0000313" key="2">
    <source>
        <dbReference type="Proteomes" id="UP000004095"/>
    </source>
</evidence>